<dbReference type="InterPro" id="IPR004043">
    <property type="entry name" value="LCCL"/>
</dbReference>
<name>A0A1J1H2Z7_PLARL</name>
<dbReference type="PROSITE" id="PS50820">
    <property type="entry name" value="LCCL"/>
    <property type="match status" value="2"/>
</dbReference>
<sequence length="1355" mass="157357">MNNFFFSIVSILFLLYLCKGNFNDYSSNKIFLKYKSKYCLYPENVIENNKFEIGSDECDKIAHENESKMVWLSFNNGRLKTQNGMCLKTYKNFLIISICAPDQNEKSEMWKIDEEKHLKNENNNCAQMAGGKLFSFTCNKLSTKEFEMKAYTIEEMNLMKTRYSQKKLENVNAKYLENLHNKSSILISSYNELEKEIEIILKVEEEMKKEKEKVSNLMNDIKLLINTSSSLNDYGTGALMKVYDSIDIKKKKSLLRVPLEKLEINEETLNELGVESGEIKIIIQSFLNIPDDNYYTFTTRNLKGNLIIKLDNEEIISNIDTQIDTSITSTFVYLPKNKLVPLYIEISSKEEKPSFTLFWSSKLFPEEVISSLYLYTTIYEKVCYTQIQKKIDCLSTFENITKKNQEFQFLCPSECLAKENYTVFKKNNSCYDMKSSMCASAIESNFLLIDSGGIIKVMVKSVKNNEGNYKECGIILPTNMNDNTFKGITDIKLVDTDDFFINYESNKELYQGYRGIVTDDKHALLTKTDLSKRYISDIDINCNNNLKENYEFSAGSFIVTRIKSSNSMSNEKSIVIDAFALFDKYKNENISINLSEWTRKTCNNIQLYIKYGKPNEVMEYPSMLLTCDDTFESIHFDNVEVINARCLPFCLNDNAVFGSYIYAPNSSICKSAIHSGIITNNGGLIAIRKLRNITQSFNNTATITRNGVKSIITDNKNKDSYYISKPNGVICNFPRTYNVNKSLNLEDDFFSFIQINSNLFENPPVVLVPEKHAVLQNQLYNMHNVYNTKSYKENFFSVEKKGEQLKEIIPDSFKDENLLEEFDRFQQSYKEKKDHFQKLTRKTQGIFSDLFTKKSSINNLNKKLSYIRIEQNNNDSFLKVNESAVLSLIKQFDIITKKKQYIIQRLEKSLFNIKPITVETFQESYNSININDNYIIIDSNKSINGSSNWKIEKYTNGNLFSSITNDSFIKSNEDLYGSYLLYRYTKLYKGFISVDAKIPYEGNVGIIFKYKDYNNYNNFIINRKEFYFVEVIDGKQSKKINEKKIDDSYQLGMWTKIYIDFGYKYIRSYLNGKYVNGYETKNDTSGLLGFGVNNCKDKIFIDKIIIGSLYQAKYYKNNIFNKIIGKYNQEKILENENKTSKKVKNNIEQNEKKCKKYEEKFNVPLDNNWVIPFNSYWKIQNNFNFNYILNNNNNNNNEDNYLYSIQKNEGDLVIPSIVLLKKQNICDEMKSYTFQSSINLKKLSKAGIIFRVLSADDFLSVILDISDLLGELYLMKITKGIPYQLVASTHIPVKYNSWYNLKIGYNGSNVNITLNDEMILNAKFNEHFDDLGDVGLIVLRGESKFKNVLFTPNTL</sequence>
<dbReference type="SUPFAM" id="SSF69848">
    <property type="entry name" value="LCCL domain"/>
    <property type="match status" value="2"/>
</dbReference>
<dbReference type="OrthoDB" id="414826at2759"/>
<protein>
    <submittedName>
        <fullName evidence="4">LCCL domain-containing protein, putative</fullName>
    </submittedName>
</protein>
<feature type="signal peptide" evidence="2">
    <location>
        <begin position="1"/>
        <end position="20"/>
    </location>
</feature>
<dbReference type="PANTHER" id="PTHR28613:SF8">
    <property type="entry name" value="LCCL DOMAIN-CONTAINING PROTEIN"/>
    <property type="match status" value="1"/>
</dbReference>
<dbReference type="InterPro" id="IPR029365">
    <property type="entry name" value="TMEM238"/>
</dbReference>
<dbReference type="InterPro" id="IPR036609">
    <property type="entry name" value="LCCL_sf"/>
</dbReference>
<feature type="coiled-coil region" evidence="1">
    <location>
        <begin position="1130"/>
        <end position="1160"/>
    </location>
</feature>
<dbReference type="GeneID" id="39735346"/>
<evidence type="ECO:0000259" key="3">
    <source>
        <dbReference type="PROSITE" id="PS50820"/>
    </source>
</evidence>
<feature type="domain" description="LCCL" evidence="3">
    <location>
        <begin position="651"/>
        <end position="687"/>
    </location>
</feature>
<dbReference type="EMBL" id="LN835302">
    <property type="protein sequence ID" value="CRG99245.1"/>
    <property type="molecule type" value="Genomic_DNA"/>
</dbReference>
<organism evidence="4 5">
    <name type="scientific">Plasmodium relictum</name>
    <dbReference type="NCBI Taxonomy" id="85471"/>
    <lineage>
        <taxon>Eukaryota</taxon>
        <taxon>Sar</taxon>
        <taxon>Alveolata</taxon>
        <taxon>Apicomplexa</taxon>
        <taxon>Aconoidasida</taxon>
        <taxon>Haemosporida</taxon>
        <taxon>Plasmodiidae</taxon>
        <taxon>Plasmodium</taxon>
        <taxon>Plasmodium (Haemamoeba)</taxon>
    </lineage>
</organism>
<accession>A0A1J1H2Z7</accession>
<dbReference type="SMART" id="SM00603">
    <property type="entry name" value="LCCL"/>
    <property type="match status" value="1"/>
</dbReference>
<dbReference type="PROSITE" id="PS50231">
    <property type="entry name" value="RICIN_B_LECTIN"/>
    <property type="match status" value="1"/>
</dbReference>
<dbReference type="VEuPathDB" id="PlasmoDB:PRELSG_0701000"/>
<reference evidence="4 5" key="1">
    <citation type="submission" date="2015-04" db="EMBL/GenBank/DDBJ databases">
        <authorList>
            <consortium name="Pathogen Informatics"/>
        </authorList>
    </citation>
    <scope>NUCLEOTIDE SEQUENCE [LARGE SCALE GENOMIC DNA]</scope>
    <source>
        <strain evidence="4 5">SGS1</strain>
    </source>
</reference>
<keyword evidence="5" id="KW-1185">Reference proteome</keyword>
<evidence type="ECO:0000313" key="5">
    <source>
        <dbReference type="Proteomes" id="UP000220158"/>
    </source>
</evidence>
<keyword evidence="1" id="KW-0175">Coiled coil</keyword>
<evidence type="ECO:0000256" key="2">
    <source>
        <dbReference type="SAM" id="SignalP"/>
    </source>
</evidence>
<feature type="coiled-coil region" evidence="1">
    <location>
        <begin position="176"/>
        <end position="227"/>
    </location>
</feature>
<keyword evidence="2" id="KW-0732">Signal</keyword>
<dbReference type="Pfam" id="PF03815">
    <property type="entry name" value="LCCL"/>
    <property type="match status" value="2"/>
</dbReference>
<dbReference type="Gene3D" id="2.60.120.560">
    <property type="entry name" value="Exo-inulinase, domain 1"/>
    <property type="match status" value="2"/>
</dbReference>
<dbReference type="KEGG" id="prel:PRELSG_0701000"/>
<gene>
    <name evidence="4" type="primary">CCp4</name>
    <name evidence="4" type="ORF">PRELSG_0701000</name>
</gene>
<dbReference type="Proteomes" id="UP000220158">
    <property type="component" value="Chromosome 7"/>
</dbReference>
<dbReference type="SUPFAM" id="SSF56988">
    <property type="entry name" value="Anthrax protective antigen"/>
    <property type="match status" value="1"/>
</dbReference>
<feature type="domain" description="LCCL" evidence="3">
    <location>
        <begin position="387"/>
        <end position="459"/>
    </location>
</feature>
<proteinExistence type="predicted"/>
<dbReference type="Gene3D" id="2.170.130.20">
    <property type="entry name" value="LCCL-like domain"/>
    <property type="match status" value="2"/>
</dbReference>
<evidence type="ECO:0000313" key="4">
    <source>
        <dbReference type="EMBL" id="CRG99245.1"/>
    </source>
</evidence>
<feature type="chain" id="PRO_5012294775" evidence="2">
    <location>
        <begin position="21"/>
        <end position="1355"/>
    </location>
</feature>
<dbReference type="OMA" id="TCNNIQL"/>
<evidence type="ECO:0000256" key="1">
    <source>
        <dbReference type="SAM" id="Coils"/>
    </source>
</evidence>
<dbReference type="RefSeq" id="XP_028532252.1">
    <property type="nucleotide sequence ID" value="XM_028675688.1"/>
</dbReference>
<dbReference type="PANTHER" id="PTHR28613">
    <property type="entry name" value="SI:CH211-232M10.4-RELATED"/>
    <property type="match status" value="1"/>
</dbReference>